<dbReference type="PANTHER" id="PTHR30514">
    <property type="entry name" value="GLUCOKINASE"/>
    <property type="match status" value="1"/>
</dbReference>
<dbReference type="GO" id="GO:0097367">
    <property type="term" value="F:carbohydrate derivative binding"/>
    <property type="evidence" value="ECO:0007669"/>
    <property type="project" value="InterPro"/>
</dbReference>
<dbReference type="InterPro" id="IPR000281">
    <property type="entry name" value="HTH_RpiR"/>
</dbReference>
<proteinExistence type="predicted"/>
<evidence type="ECO:0000313" key="6">
    <source>
        <dbReference type="EMBL" id="GAL03486.1"/>
    </source>
</evidence>
<keyword evidence="3" id="KW-0804">Transcription</keyword>
<dbReference type="GO" id="GO:0003677">
    <property type="term" value="F:DNA binding"/>
    <property type="evidence" value="ECO:0007669"/>
    <property type="project" value="UniProtKB-KW"/>
</dbReference>
<dbReference type="GO" id="GO:1901135">
    <property type="term" value="P:carbohydrate derivative metabolic process"/>
    <property type="evidence" value="ECO:0007669"/>
    <property type="project" value="InterPro"/>
</dbReference>
<evidence type="ECO:0000313" key="7">
    <source>
        <dbReference type="Proteomes" id="UP000029227"/>
    </source>
</evidence>
<sequence length="286" mass="33002">MNKQEFINAVNKFDTHTDAETRIAQYFMQHYAVLPFAKIDELCKQIGVGKATLGRFLQRLGFSGFIEFKKDVTEDLTQTLTIPIERYEHQTKSDNPDDIHSLLLSHYREVKDNVEKTFDALSEKDFERAIDIMCQPRGKLYVMGSASSEALANYFFLLARYLRKEVIFLKGDISTLPHQLVDVTKEDTLFAISYHRYSSVTVKLVRWFHECGGQIITLTDQPVNPFVPYSDVQFMVESEGKGYFNNRAAGFALIEALIKGLSLQQEKDNRFQRIEGLFEEFSIFKS</sequence>
<feature type="domain" description="HTH rpiR-type" evidence="4">
    <location>
        <begin position="3"/>
        <end position="79"/>
    </location>
</feature>
<dbReference type="InterPro" id="IPR001347">
    <property type="entry name" value="SIS_dom"/>
</dbReference>
<dbReference type="EMBL" id="BBMN01000002">
    <property type="protein sequence ID" value="GAL03486.1"/>
    <property type="molecule type" value="Genomic_DNA"/>
</dbReference>
<accession>A0A090QKS8</accession>
<dbReference type="AlphaFoldDB" id="A0A090QKS8"/>
<comment type="caution">
    <text evidence="6">The sequence shown here is derived from an EMBL/GenBank/DDBJ whole genome shotgun (WGS) entry which is preliminary data.</text>
</comment>
<dbReference type="eggNOG" id="COG1737">
    <property type="taxonomic scope" value="Bacteria"/>
</dbReference>
<dbReference type="Pfam" id="PF01380">
    <property type="entry name" value="SIS"/>
    <property type="match status" value="1"/>
</dbReference>
<organism evidence="6 7">
    <name type="scientific">Photobacterium aphoticum</name>
    <dbReference type="NCBI Taxonomy" id="754436"/>
    <lineage>
        <taxon>Bacteria</taxon>
        <taxon>Pseudomonadati</taxon>
        <taxon>Pseudomonadota</taxon>
        <taxon>Gammaproteobacteria</taxon>
        <taxon>Vibrionales</taxon>
        <taxon>Vibrionaceae</taxon>
        <taxon>Photobacterium</taxon>
    </lineage>
</organism>
<dbReference type="Pfam" id="PF01418">
    <property type="entry name" value="HTH_6"/>
    <property type="match status" value="1"/>
</dbReference>
<name>A0A090QKS8_9GAMM</name>
<dbReference type="SUPFAM" id="SSF46689">
    <property type="entry name" value="Homeodomain-like"/>
    <property type="match status" value="1"/>
</dbReference>
<evidence type="ECO:0000259" key="5">
    <source>
        <dbReference type="PROSITE" id="PS51464"/>
    </source>
</evidence>
<evidence type="ECO:0000259" key="4">
    <source>
        <dbReference type="PROSITE" id="PS51071"/>
    </source>
</evidence>
<dbReference type="Gene3D" id="3.40.50.10490">
    <property type="entry name" value="Glucose-6-phosphate isomerase like protein, domain 1"/>
    <property type="match status" value="1"/>
</dbReference>
<dbReference type="GO" id="GO:0003700">
    <property type="term" value="F:DNA-binding transcription factor activity"/>
    <property type="evidence" value="ECO:0007669"/>
    <property type="project" value="InterPro"/>
</dbReference>
<dbReference type="PROSITE" id="PS51464">
    <property type="entry name" value="SIS"/>
    <property type="match status" value="1"/>
</dbReference>
<dbReference type="Gene3D" id="1.10.10.10">
    <property type="entry name" value="Winged helix-like DNA-binding domain superfamily/Winged helix DNA-binding domain"/>
    <property type="match status" value="1"/>
</dbReference>
<dbReference type="SUPFAM" id="SSF53697">
    <property type="entry name" value="SIS domain"/>
    <property type="match status" value="1"/>
</dbReference>
<feature type="domain" description="SIS" evidence="5">
    <location>
        <begin position="129"/>
        <end position="267"/>
    </location>
</feature>
<evidence type="ECO:0000256" key="2">
    <source>
        <dbReference type="ARBA" id="ARBA00023125"/>
    </source>
</evidence>
<dbReference type="InterPro" id="IPR036388">
    <property type="entry name" value="WH-like_DNA-bd_sf"/>
</dbReference>
<evidence type="ECO:0000256" key="3">
    <source>
        <dbReference type="ARBA" id="ARBA00023163"/>
    </source>
</evidence>
<dbReference type="InterPro" id="IPR046348">
    <property type="entry name" value="SIS_dom_sf"/>
</dbReference>
<dbReference type="CDD" id="cd05013">
    <property type="entry name" value="SIS_RpiR"/>
    <property type="match status" value="1"/>
</dbReference>
<dbReference type="InterPro" id="IPR035472">
    <property type="entry name" value="RpiR-like_SIS"/>
</dbReference>
<protein>
    <submittedName>
        <fullName evidence="6">Transcriptional regulator</fullName>
    </submittedName>
</protein>
<dbReference type="PANTHER" id="PTHR30514:SF18">
    <property type="entry name" value="RPIR-FAMILY TRANSCRIPTIONAL REGULATOR"/>
    <property type="match status" value="1"/>
</dbReference>
<dbReference type="InterPro" id="IPR047640">
    <property type="entry name" value="RpiR-like"/>
</dbReference>
<dbReference type="InterPro" id="IPR009057">
    <property type="entry name" value="Homeodomain-like_sf"/>
</dbReference>
<reference evidence="6 7" key="1">
    <citation type="journal article" date="2014" name="Genome Announc.">
        <title>Draft Genome Sequences of Two Vibrionaceae Species, Vibrio ponticus C121 and Photobacterium aphoticum C119, Isolated as Coral Reef Microbiota.</title>
        <authorList>
            <person name="Al-saari N."/>
            <person name="Meirelles P.M."/>
            <person name="Mino S."/>
            <person name="Suda W."/>
            <person name="Oshima K."/>
            <person name="Hattori M."/>
            <person name="Ohkuma M."/>
            <person name="Thompson F.L."/>
            <person name="Gomez-Gil B."/>
            <person name="Sawabe T."/>
            <person name="Sawabe T."/>
        </authorList>
    </citation>
    <scope>NUCLEOTIDE SEQUENCE [LARGE SCALE GENOMIC DNA]</scope>
    <source>
        <strain evidence="6 7">JCM 19237</strain>
    </source>
</reference>
<keyword evidence="1" id="KW-0805">Transcription regulation</keyword>
<dbReference type="STRING" id="754436.JCM19237_6380"/>
<evidence type="ECO:0000256" key="1">
    <source>
        <dbReference type="ARBA" id="ARBA00023015"/>
    </source>
</evidence>
<dbReference type="PROSITE" id="PS51071">
    <property type="entry name" value="HTH_RPIR"/>
    <property type="match status" value="1"/>
</dbReference>
<dbReference type="Proteomes" id="UP000029227">
    <property type="component" value="Unassembled WGS sequence"/>
</dbReference>
<keyword evidence="2" id="KW-0238">DNA-binding</keyword>
<gene>
    <name evidence="6" type="ORF">JCM19237_6380</name>
</gene>